<dbReference type="EMBL" id="PVWK01000048">
    <property type="protein sequence ID" value="PSB30759.1"/>
    <property type="molecule type" value="Genomic_DNA"/>
</dbReference>
<comment type="caution">
    <text evidence="1">The sequence shown here is derived from an EMBL/GenBank/DDBJ whole genome shotgun (WGS) entry which is preliminary data.</text>
</comment>
<accession>A0A2T1EDD7</accession>
<gene>
    <name evidence="1" type="ORF">C7B82_08055</name>
</gene>
<dbReference type="OrthoDB" id="426566at2"/>
<sequence>MNTALRNPSSLIHEIQLEKVGDWNLFKFSESLQLRMERLLEKKKADQLTLDEITELEAIGELDRIFTHINAMLAAQNAN</sequence>
<organism evidence="1 2">
    <name type="scientific">Stenomitos frigidus ULC18</name>
    <dbReference type="NCBI Taxonomy" id="2107698"/>
    <lineage>
        <taxon>Bacteria</taxon>
        <taxon>Bacillati</taxon>
        <taxon>Cyanobacteriota</taxon>
        <taxon>Cyanophyceae</taxon>
        <taxon>Leptolyngbyales</taxon>
        <taxon>Leptolyngbyaceae</taxon>
        <taxon>Stenomitos</taxon>
    </lineage>
</organism>
<dbReference type="RefSeq" id="WP_106255788.1">
    <property type="nucleotide sequence ID" value="NZ_CAWNSW010000050.1"/>
</dbReference>
<reference evidence="1 2" key="2">
    <citation type="submission" date="2018-03" db="EMBL/GenBank/DDBJ databases">
        <title>The ancient ancestry and fast evolution of plastids.</title>
        <authorList>
            <person name="Moore K.R."/>
            <person name="Magnabosco C."/>
            <person name="Momper L."/>
            <person name="Gold D.A."/>
            <person name="Bosak T."/>
            <person name="Fournier G.P."/>
        </authorList>
    </citation>
    <scope>NUCLEOTIDE SEQUENCE [LARGE SCALE GENOMIC DNA]</scope>
    <source>
        <strain evidence="1 2">ULC18</strain>
    </source>
</reference>
<protein>
    <submittedName>
        <fullName evidence="1">Uncharacterized protein</fullName>
    </submittedName>
</protein>
<proteinExistence type="predicted"/>
<name>A0A2T1EDD7_9CYAN</name>
<evidence type="ECO:0000313" key="1">
    <source>
        <dbReference type="EMBL" id="PSB30759.1"/>
    </source>
</evidence>
<reference evidence="2" key="1">
    <citation type="submission" date="2018-02" db="EMBL/GenBank/DDBJ databases">
        <authorList>
            <person name="Moore K."/>
            <person name="Momper L."/>
        </authorList>
    </citation>
    <scope>NUCLEOTIDE SEQUENCE [LARGE SCALE GENOMIC DNA]</scope>
    <source>
        <strain evidence="2">ULC18</strain>
    </source>
</reference>
<keyword evidence="2" id="KW-1185">Reference proteome</keyword>
<dbReference type="Proteomes" id="UP000239576">
    <property type="component" value="Unassembled WGS sequence"/>
</dbReference>
<evidence type="ECO:0000313" key="2">
    <source>
        <dbReference type="Proteomes" id="UP000239576"/>
    </source>
</evidence>
<dbReference type="AlphaFoldDB" id="A0A2T1EDD7"/>